<dbReference type="CDD" id="cd09917">
    <property type="entry name" value="F-box_SF"/>
    <property type="match status" value="1"/>
</dbReference>
<evidence type="ECO:0000259" key="1">
    <source>
        <dbReference type="PROSITE" id="PS50181"/>
    </source>
</evidence>
<evidence type="ECO:0000313" key="2">
    <source>
        <dbReference type="EMBL" id="RSL43667.1"/>
    </source>
</evidence>
<dbReference type="InterPro" id="IPR001810">
    <property type="entry name" value="F-box_dom"/>
</dbReference>
<dbReference type="SUPFAM" id="SSF52047">
    <property type="entry name" value="RNI-like"/>
    <property type="match status" value="1"/>
</dbReference>
<comment type="caution">
    <text evidence="2">The sequence shown here is derived from an EMBL/GenBank/DDBJ whole genome shotgun (WGS) entry which is preliminary data.</text>
</comment>
<dbReference type="STRING" id="1325734.A0A428NSF3"/>
<evidence type="ECO:0000313" key="3">
    <source>
        <dbReference type="Proteomes" id="UP000288168"/>
    </source>
</evidence>
<reference evidence="2 3" key="1">
    <citation type="submission" date="2017-06" db="EMBL/GenBank/DDBJ databases">
        <title>Comparative genomic analysis of Ambrosia Fusariam Clade fungi.</title>
        <authorList>
            <person name="Stajich J.E."/>
            <person name="Carrillo J."/>
            <person name="Kijimoto T."/>
            <person name="Eskalen A."/>
            <person name="O'Donnell K."/>
            <person name="Kasson M."/>
        </authorList>
    </citation>
    <scope>NUCLEOTIDE SEQUENCE [LARGE SCALE GENOMIC DNA]</scope>
    <source>
        <strain evidence="2 3">NRRL62584</strain>
    </source>
</reference>
<dbReference type="EMBL" id="NKCI01000316">
    <property type="protein sequence ID" value="RSL43667.1"/>
    <property type="molecule type" value="Genomic_DNA"/>
</dbReference>
<dbReference type="AlphaFoldDB" id="A0A428NSF3"/>
<dbReference type="OrthoDB" id="5427399at2759"/>
<feature type="domain" description="F-box" evidence="1">
    <location>
        <begin position="12"/>
        <end position="57"/>
    </location>
</feature>
<protein>
    <recommendedName>
        <fullName evidence="1">F-box domain-containing protein</fullName>
    </recommendedName>
</protein>
<gene>
    <name evidence="2" type="ORF">CEP54_014982</name>
</gene>
<dbReference type="PROSITE" id="PS50181">
    <property type="entry name" value="FBOX"/>
    <property type="match status" value="1"/>
</dbReference>
<dbReference type="SUPFAM" id="SSF81383">
    <property type="entry name" value="F-box domain"/>
    <property type="match status" value="1"/>
</dbReference>
<sequence length="744" mass="86450">MAQEADSSSMKFAHLPNLPIEVLRPILSFLPKQDVKSVRLTSRLLASKAPPVLFNTVRISTLKADRDAFFKIADSPHLVPHVNTLVWEELNGDHTRFETQIWDHGLITTYPPHELPVFTEIMSQMPDLFWVTTKGEPDDFQETFSAFMPEFITALDRMPNLRTFVSKPMHNERQLQTVSSDYPVTARVIKRLIHHNQERCTFNTGFLSALVPALVHMAQQPDKRVTRLLFADETTTKETALSHLTSDVALAFSNLEHLDFCIGGTPPTESQLKGFIACLKAATNVSYLHLCREAAYQEEEGAPRFLHLIPKLPRLREVHLDDVLIQNSMADLLWPGELDNDTSPLVKFAKLHANTLRKLRITSSKISRYMLECLCRLNSLKLERFIIVPGQDLEEERHWPVKEESVLHLVNKKDNPERYENIAWGPDEDPVFTHNAVWDIDECPNAAVFDTRRRGWRTRGYEAVEVMALDEEAGQRRDEDGFTHELGLCRVHDQVSGLWVDRDGIWYDPRTDEEIMEPERRSYESERENEYNPWAVKNERVWDWELGLWRDQGSGSTGPLHRFAFDRNDTGEVLPERIIDDDALSDEADEDVDMRPFYEREDDEHLMRQLRSPRWGWGRDEKDRIWYWQVLGNNGHGYQTEQWLFRHRNGEEALGEDPLDFWSDWQGSEAGDVAEATPFGWRFQAFVDRWPRDTSGSDLPPKEEIGQLYGEMVRWEGDKKQFWKNPVPFPADFDMDDISDFMAF</sequence>
<dbReference type="InterPro" id="IPR036047">
    <property type="entry name" value="F-box-like_dom_sf"/>
</dbReference>
<name>A0A428NSF3_9HYPO</name>
<dbReference type="Proteomes" id="UP000288168">
    <property type="component" value="Unassembled WGS sequence"/>
</dbReference>
<organism evidence="2 3">
    <name type="scientific">Fusarium duplospermum</name>
    <dbReference type="NCBI Taxonomy" id="1325734"/>
    <lineage>
        <taxon>Eukaryota</taxon>
        <taxon>Fungi</taxon>
        <taxon>Dikarya</taxon>
        <taxon>Ascomycota</taxon>
        <taxon>Pezizomycotina</taxon>
        <taxon>Sordariomycetes</taxon>
        <taxon>Hypocreomycetidae</taxon>
        <taxon>Hypocreales</taxon>
        <taxon>Nectriaceae</taxon>
        <taxon>Fusarium</taxon>
        <taxon>Fusarium solani species complex</taxon>
    </lineage>
</organism>
<accession>A0A428NSF3</accession>
<keyword evidence="3" id="KW-1185">Reference proteome</keyword>
<proteinExistence type="predicted"/>